<dbReference type="PRINTS" id="PR00320">
    <property type="entry name" value="GPROTEINBRPT"/>
</dbReference>
<evidence type="ECO:0000256" key="3">
    <source>
        <dbReference type="ARBA" id="ARBA00022737"/>
    </source>
</evidence>
<dbReference type="SUPFAM" id="SSF50978">
    <property type="entry name" value="WD40 repeat-like"/>
    <property type="match status" value="1"/>
</dbReference>
<evidence type="ECO:0000256" key="2">
    <source>
        <dbReference type="ARBA" id="ARBA00022574"/>
    </source>
</evidence>
<dbReference type="PROSITE" id="PS00678">
    <property type="entry name" value="WD_REPEATS_1"/>
    <property type="match status" value="1"/>
</dbReference>
<dbReference type="InterPro" id="IPR019775">
    <property type="entry name" value="WD40_repeat_CS"/>
</dbReference>
<dbReference type="InterPro" id="IPR020472">
    <property type="entry name" value="WD40_PAC1"/>
</dbReference>
<dbReference type="Pfam" id="PF00400">
    <property type="entry name" value="WD40"/>
    <property type="match status" value="6"/>
</dbReference>
<evidence type="ECO:0008006" key="8">
    <source>
        <dbReference type="Google" id="ProtNLM"/>
    </source>
</evidence>
<dbReference type="EMBL" id="JAFEMO010000009">
    <property type="protein sequence ID" value="KAH7565180.1"/>
    <property type="molecule type" value="Genomic_DNA"/>
</dbReference>
<dbReference type="InterPro" id="IPR001680">
    <property type="entry name" value="WD40_rpt"/>
</dbReference>
<evidence type="ECO:0000256" key="5">
    <source>
        <dbReference type="PROSITE-ProRule" id="PRU00221"/>
    </source>
</evidence>
<evidence type="ECO:0000256" key="4">
    <source>
        <dbReference type="ARBA" id="ARBA00023329"/>
    </source>
</evidence>
<feature type="repeat" description="WD" evidence="5">
    <location>
        <begin position="55"/>
        <end position="96"/>
    </location>
</feature>
<evidence type="ECO:0000313" key="6">
    <source>
        <dbReference type="EMBL" id="KAH7565180.1"/>
    </source>
</evidence>
<keyword evidence="4" id="KW-0968">Cytoplasmic vesicle</keyword>
<sequence length="304" mass="34677">MAAPLKLQIEKVFLQTSERVKSLDFHPTEPWILASLYSGTVCIWNYHSQTIDKSFKVSDSPVRTAKFIPIRNWVVCGSDDKFIRVYDYNTSEKVKEFQAHEDYIRCLTVHPTSPFVLSTSDDMLVKLWDWEKDWGCTRIFEGHSHYVMYAAFNPIDIDTFVSASLDGTAKVWNIDSSAEKFTWEAHSKGINCVNYYMVGDKLYLITGSDDYTAKVWDDESKSCVKILEGHMHNVTAACKHPELPIVITVSEDETVLIWNASTYRLEDKLNYGLERVWAIAYKKGSNEVAFGCDKGSIIVKMGSS</sequence>
<feature type="repeat" description="WD" evidence="5">
    <location>
        <begin position="140"/>
        <end position="182"/>
    </location>
</feature>
<dbReference type="InterPro" id="IPR015943">
    <property type="entry name" value="WD40/YVTN_repeat-like_dom_sf"/>
</dbReference>
<dbReference type="InterPro" id="IPR050844">
    <property type="entry name" value="Coatomer_complex_subunit"/>
</dbReference>
<keyword evidence="3" id="KW-0677">Repeat</keyword>
<evidence type="ECO:0000313" key="7">
    <source>
        <dbReference type="Proteomes" id="UP000827721"/>
    </source>
</evidence>
<feature type="repeat" description="WD" evidence="5">
    <location>
        <begin position="97"/>
        <end position="129"/>
    </location>
</feature>
<dbReference type="PROSITE" id="PS50294">
    <property type="entry name" value="WD_REPEATS_REGION"/>
    <property type="match status" value="3"/>
</dbReference>
<gene>
    <name evidence="6" type="ORF">JRO89_XS09G0155300</name>
</gene>
<feature type="repeat" description="WD" evidence="5">
    <location>
        <begin position="227"/>
        <end position="268"/>
    </location>
</feature>
<dbReference type="PANTHER" id="PTHR19876:SF75">
    <property type="entry name" value="COATOMER SUBUNIT BETA'-3"/>
    <property type="match status" value="1"/>
</dbReference>
<dbReference type="InterPro" id="IPR036322">
    <property type="entry name" value="WD40_repeat_dom_sf"/>
</dbReference>
<dbReference type="Proteomes" id="UP000827721">
    <property type="component" value="Unassembled WGS sequence"/>
</dbReference>
<name>A0ABQ8HLE0_9ROSI</name>
<comment type="caution">
    <text evidence="6">The sequence shown here is derived from an EMBL/GenBank/DDBJ whole genome shotgun (WGS) entry which is preliminary data.</text>
</comment>
<keyword evidence="7" id="KW-1185">Reference proteome</keyword>
<dbReference type="CDD" id="cd00200">
    <property type="entry name" value="WD40"/>
    <property type="match status" value="1"/>
</dbReference>
<protein>
    <recommendedName>
        <fullName evidence="8">Coatomer beta' subunit</fullName>
    </recommendedName>
</protein>
<dbReference type="SMART" id="SM00320">
    <property type="entry name" value="WD40"/>
    <property type="match status" value="6"/>
</dbReference>
<organism evidence="6 7">
    <name type="scientific">Xanthoceras sorbifolium</name>
    <dbReference type="NCBI Taxonomy" id="99658"/>
    <lineage>
        <taxon>Eukaryota</taxon>
        <taxon>Viridiplantae</taxon>
        <taxon>Streptophyta</taxon>
        <taxon>Embryophyta</taxon>
        <taxon>Tracheophyta</taxon>
        <taxon>Spermatophyta</taxon>
        <taxon>Magnoliopsida</taxon>
        <taxon>eudicotyledons</taxon>
        <taxon>Gunneridae</taxon>
        <taxon>Pentapetalae</taxon>
        <taxon>rosids</taxon>
        <taxon>malvids</taxon>
        <taxon>Sapindales</taxon>
        <taxon>Sapindaceae</taxon>
        <taxon>Xanthoceroideae</taxon>
        <taxon>Xanthoceras</taxon>
    </lineage>
</organism>
<dbReference type="PROSITE" id="PS50082">
    <property type="entry name" value="WD_REPEATS_2"/>
    <property type="match status" value="5"/>
</dbReference>
<feature type="repeat" description="WD" evidence="5">
    <location>
        <begin position="183"/>
        <end position="226"/>
    </location>
</feature>
<accession>A0ABQ8HLE0</accession>
<proteinExistence type="predicted"/>
<keyword evidence="2 5" id="KW-0853">WD repeat</keyword>
<comment type="subcellular location">
    <subcellularLocation>
        <location evidence="1">Cytoplasmic vesicle membrane</location>
    </subcellularLocation>
</comment>
<evidence type="ECO:0000256" key="1">
    <source>
        <dbReference type="ARBA" id="ARBA00004156"/>
    </source>
</evidence>
<dbReference type="PANTHER" id="PTHR19876">
    <property type="entry name" value="COATOMER"/>
    <property type="match status" value="1"/>
</dbReference>
<reference evidence="6 7" key="1">
    <citation type="submission" date="2021-02" db="EMBL/GenBank/DDBJ databases">
        <title>Plant Genome Project.</title>
        <authorList>
            <person name="Zhang R.-G."/>
        </authorList>
    </citation>
    <scope>NUCLEOTIDE SEQUENCE [LARGE SCALE GENOMIC DNA]</scope>
    <source>
        <tissue evidence="6">Leaves</tissue>
    </source>
</reference>
<dbReference type="Gene3D" id="2.130.10.10">
    <property type="entry name" value="YVTN repeat-like/Quinoprotein amine dehydrogenase"/>
    <property type="match status" value="1"/>
</dbReference>